<organism evidence="1 2">
    <name type="scientific">Leersia perrieri</name>
    <dbReference type="NCBI Taxonomy" id="77586"/>
    <lineage>
        <taxon>Eukaryota</taxon>
        <taxon>Viridiplantae</taxon>
        <taxon>Streptophyta</taxon>
        <taxon>Embryophyta</taxon>
        <taxon>Tracheophyta</taxon>
        <taxon>Spermatophyta</taxon>
        <taxon>Magnoliopsida</taxon>
        <taxon>Liliopsida</taxon>
        <taxon>Poales</taxon>
        <taxon>Poaceae</taxon>
        <taxon>BOP clade</taxon>
        <taxon>Oryzoideae</taxon>
        <taxon>Oryzeae</taxon>
        <taxon>Oryzinae</taxon>
        <taxon>Leersia</taxon>
    </lineage>
</organism>
<sequence length="111" mass="12862">MSHLQIHGAEEHSSALKFLVDVHLHGLVSGENFPRLRSTFFFTELLGASYCPLHELFLIYCVKDCLRTINMRVERRESYVDSVCMVCLQNRCSYLVTFFAVILNCNFELHS</sequence>
<keyword evidence="2" id="KW-1185">Reference proteome</keyword>
<accession>A0A0D9WNZ9</accession>
<dbReference type="HOGENOM" id="CLU_2162052_0_0_1"/>
<evidence type="ECO:0000313" key="1">
    <source>
        <dbReference type="EnsemblPlants" id="LPERR06G08740.1"/>
    </source>
</evidence>
<reference evidence="1" key="3">
    <citation type="submission" date="2015-04" db="UniProtKB">
        <authorList>
            <consortium name="EnsemblPlants"/>
        </authorList>
    </citation>
    <scope>IDENTIFICATION</scope>
</reference>
<dbReference type="EnsemblPlants" id="LPERR06G08740.1">
    <property type="protein sequence ID" value="LPERR06G08740.1"/>
    <property type="gene ID" value="LPERR06G08740"/>
</dbReference>
<dbReference type="AlphaFoldDB" id="A0A0D9WNZ9"/>
<evidence type="ECO:0000313" key="2">
    <source>
        <dbReference type="Proteomes" id="UP000032180"/>
    </source>
</evidence>
<name>A0A0D9WNZ9_9ORYZ</name>
<dbReference type="Gramene" id="LPERR06G08740.1">
    <property type="protein sequence ID" value="LPERR06G08740.1"/>
    <property type="gene ID" value="LPERR06G08740"/>
</dbReference>
<reference evidence="1 2" key="1">
    <citation type="submission" date="2012-08" db="EMBL/GenBank/DDBJ databases">
        <title>Oryza genome evolution.</title>
        <authorList>
            <person name="Wing R.A."/>
        </authorList>
    </citation>
    <scope>NUCLEOTIDE SEQUENCE</scope>
</reference>
<dbReference type="Proteomes" id="UP000032180">
    <property type="component" value="Chromosome 6"/>
</dbReference>
<protein>
    <submittedName>
        <fullName evidence="1">Uncharacterized protein</fullName>
    </submittedName>
</protein>
<proteinExistence type="predicted"/>
<reference evidence="2" key="2">
    <citation type="submission" date="2013-12" db="EMBL/GenBank/DDBJ databases">
        <authorList>
            <person name="Yu Y."/>
            <person name="Lee S."/>
            <person name="de Baynast K."/>
            <person name="Wissotski M."/>
            <person name="Liu L."/>
            <person name="Talag J."/>
            <person name="Goicoechea J."/>
            <person name="Angelova A."/>
            <person name="Jetty R."/>
            <person name="Kudrna D."/>
            <person name="Golser W."/>
            <person name="Rivera L."/>
            <person name="Zhang J."/>
            <person name="Wing R."/>
        </authorList>
    </citation>
    <scope>NUCLEOTIDE SEQUENCE</scope>
</reference>